<reference evidence="2" key="1">
    <citation type="submission" date="2025-08" db="UniProtKB">
        <authorList>
            <consortium name="RefSeq"/>
        </authorList>
    </citation>
    <scope>IDENTIFICATION</scope>
    <source>
        <tissue evidence="2">Whole organism</tissue>
    </source>
</reference>
<organism evidence="1 2">
    <name type="scientific">Frankliniella occidentalis</name>
    <name type="common">Western flower thrips</name>
    <name type="synonym">Euthrips occidentalis</name>
    <dbReference type="NCBI Taxonomy" id="133901"/>
    <lineage>
        <taxon>Eukaryota</taxon>
        <taxon>Metazoa</taxon>
        <taxon>Ecdysozoa</taxon>
        <taxon>Arthropoda</taxon>
        <taxon>Hexapoda</taxon>
        <taxon>Insecta</taxon>
        <taxon>Pterygota</taxon>
        <taxon>Neoptera</taxon>
        <taxon>Paraneoptera</taxon>
        <taxon>Thysanoptera</taxon>
        <taxon>Terebrantia</taxon>
        <taxon>Thripoidea</taxon>
        <taxon>Thripidae</taxon>
        <taxon>Frankliniella</taxon>
    </lineage>
</organism>
<evidence type="ECO:0000313" key="1">
    <source>
        <dbReference type="Proteomes" id="UP000504606"/>
    </source>
</evidence>
<dbReference type="GeneID" id="127751451"/>
<proteinExistence type="predicted"/>
<accession>A0A9C6X8A1</accession>
<evidence type="ECO:0000313" key="2">
    <source>
        <dbReference type="RefSeq" id="XP_052130999.1"/>
    </source>
</evidence>
<gene>
    <name evidence="2" type="primary">LOC127751451</name>
</gene>
<name>A0A9C6X8A1_FRAOC</name>
<keyword evidence="1" id="KW-1185">Reference proteome</keyword>
<dbReference type="RefSeq" id="XP_052130999.1">
    <property type="nucleotide sequence ID" value="XM_052275039.1"/>
</dbReference>
<dbReference type="AlphaFoldDB" id="A0A9C6X8A1"/>
<sequence length="100" mass="11252">MWINLTRVTLLKTHLMPTLKMNLMVANGCDPGVSDTTLAASGNPANKRDRTADELDPNSEIKILIKMRTGCLLDKDCILILNDYLVFKVPLELYVLFVFL</sequence>
<dbReference type="Proteomes" id="UP000504606">
    <property type="component" value="Unplaced"/>
</dbReference>
<protein>
    <submittedName>
        <fullName evidence="2">Uncharacterized protein LOC127751451</fullName>
    </submittedName>
</protein>
<dbReference type="KEGG" id="foc:127751451"/>